<keyword evidence="6" id="KW-0547">Nucleotide-binding</keyword>
<keyword evidence="7" id="KW-0418">Kinase</keyword>
<dbReference type="EC" id="2.7.1.1" evidence="4"/>
<dbReference type="GO" id="GO:0005829">
    <property type="term" value="C:cytosol"/>
    <property type="evidence" value="ECO:0007669"/>
    <property type="project" value="TreeGrafter"/>
</dbReference>
<dbReference type="STRING" id="70667.A0A183SI62"/>
<dbReference type="EMBL" id="UYSU01032686">
    <property type="protein sequence ID" value="VDL90295.1"/>
    <property type="molecule type" value="Genomic_DNA"/>
</dbReference>
<sequence>MASCRSEMTRSLRNVENAKTDLRMFNTHVCRLPTGKEYGRFLAIDFVGSMHKILLVTFSPKHSGKPVVDESVYYLPKKYYSCSADELFEYLAKSVESFLENKGVIQYKWNACFSFPFALCHDSLKHAYVHSWSKNFSVRQMLGIDIYSTFQKALNKTSAKVKLQAVLNDCVQLLAASCVGDSECAMAMMIGEGVNAAYVEDLSNFKRDEKFDDNAKFVVINTELSGLGECGSLRRFLTEFDRRLDRLSANPGYQIFEKFVAGCYLGEIVRHMIVFLTEKNQLFNGNLPMSLKNPYTFPTKYICEIERDPPHLFYTTEYILREDLKIPNLKIDDLRIVRYVCSAVAHRSACLSAAAAACIVKGIRRMRVTIGVDGCLVRFHPTYAKQMITVMARLVPKHCTICTFIDINDDAEITELQITIPKNVDGLQGKEDFSLVPGRGISLELTANNLLLEERTRIAPILLAFAEQPLDYDENFESSLEIDHTGQETLMNLFLAKRRKVQSYGYGGMSDLLRVWQSEDRTPAFIQWRTTCQVENSSSSSASRQVHMGPQLRVMKSYAKKYSHSLPYALYGDRFNQQQQQQNPIGLRLQAIVFGTPKDERREGGRDEDKNLGMGGEVEETNDDNKEEEEEAEADYGEEEEEEEMDQEVET</sequence>
<dbReference type="GO" id="GO:0001678">
    <property type="term" value="P:intracellular glucose homeostasis"/>
    <property type="evidence" value="ECO:0007669"/>
    <property type="project" value="InterPro"/>
</dbReference>
<evidence type="ECO:0000259" key="14">
    <source>
        <dbReference type="Pfam" id="PF00349"/>
    </source>
</evidence>
<dbReference type="GO" id="GO:0005536">
    <property type="term" value="F:D-glucose binding"/>
    <property type="evidence" value="ECO:0007669"/>
    <property type="project" value="InterPro"/>
</dbReference>
<dbReference type="UniPathway" id="UPA00109">
    <property type="reaction ID" value="UER00180"/>
</dbReference>
<dbReference type="GO" id="GO:0006006">
    <property type="term" value="P:glucose metabolic process"/>
    <property type="evidence" value="ECO:0007669"/>
    <property type="project" value="TreeGrafter"/>
</dbReference>
<dbReference type="GO" id="GO:0004340">
    <property type="term" value="F:glucokinase activity"/>
    <property type="evidence" value="ECO:0007669"/>
    <property type="project" value="TreeGrafter"/>
</dbReference>
<keyword evidence="9" id="KW-0324">Glycolysis</keyword>
<keyword evidence="8" id="KW-0067">ATP-binding</keyword>
<evidence type="ECO:0000256" key="6">
    <source>
        <dbReference type="ARBA" id="ARBA00022741"/>
    </source>
</evidence>
<dbReference type="PANTHER" id="PTHR19443">
    <property type="entry name" value="HEXOKINASE"/>
    <property type="match status" value="1"/>
</dbReference>
<dbReference type="GO" id="GO:0008865">
    <property type="term" value="F:fructokinase activity"/>
    <property type="evidence" value="ECO:0007669"/>
    <property type="project" value="TreeGrafter"/>
</dbReference>
<dbReference type="AlphaFoldDB" id="A0A183SI62"/>
<dbReference type="InterPro" id="IPR043129">
    <property type="entry name" value="ATPase_NBD"/>
</dbReference>
<dbReference type="GO" id="GO:0006096">
    <property type="term" value="P:glycolytic process"/>
    <property type="evidence" value="ECO:0007669"/>
    <property type="project" value="UniProtKB-UniPathway"/>
</dbReference>
<feature type="compositionally biased region" description="Basic and acidic residues" evidence="13">
    <location>
        <begin position="597"/>
        <end position="611"/>
    </location>
</feature>
<evidence type="ECO:0000256" key="13">
    <source>
        <dbReference type="SAM" id="MobiDB-lite"/>
    </source>
</evidence>
<evidence type="ECO:0000256" key="9">
    <source>
        <dbReference type="ARBA" id="ARBA00023152"/>
    </source>
</evidence>
<evidence type="ECO:0000313" key="16">
    <source>
        <dbReference type="EMBL" id="VDL90295.1"/>
    </source>
</evidence>
<dbReference type="Pfam" id="PF03727">
    <property type="entry name" value="Hexokinase_2"/>
    <property type="match status" value="1"/>
</dbReference>
<dbReference type="InterPro" id="IPR022673">
    <property type="entry name" value="Hexokinase_C"/>
</dbReference>
<organism evidence="18">
    <name type="scientific">Schistocephalus solidus</name>
    <name type="common">Tapeworm</name>
    <dbReference type="NCBI Taxonomy" id="70667"/>
    <lineage>
        <taxon>Eukaryota</taxon>
        <taxon>Metazoa</taxon>
        <taxon>Spiralia</taxon>
        <taxon>Lophotrochozoa</taxon>
        <taxon>Platyhelminthes</taxon>
        <taxon>Cestoda</taxon>
        <taxon>Eucestoda</taxon>
        <taxon>Diphyllobothriidea</taxon>
        <taxon>Diphyllobothriidae</taxon>
        <taxon>Schistocephalus</taxon>
    </lineage>
</organism>
<dbReference type="UniPathway" id="UPA00242"/>
<evidence type="ECO:0000256" key="8">
    <source>
        <dbReference type="ARBA" id="ARBA00022840"/>
    </source>
</evidence>
<feature type="compositionally biased region" description="Acidic residues" evidence="13">
    <location>
        <begin position="617"/>
        <end position="651"/>
    </location>
</feature>
<dbReference type="OrthoDB" id="419537at2759"/>
<evidence type="ECO:0000256" key="10">
    <source>
        <dbReference type="ARBA" id="ARBA00044613"/>
    </source>
</evidence>
<reference evidence="16 17" key="2">
    <citation type="submission" date="2018-11" db="EMBL/GenBank/DDBJ databases">
        <authorList>
            <consortium name="Pathogen Informatics"/>
        </authorList>
    </citation>
    <scope>NUCLEOTIDE SEQUENCE [LARGE SCALE GENOMIC DNA]</scope>
    <source>
        <strain evidence="16 17">NST_G2</strain>
    </source>
</reference>
<dbReference type="GO" id="GO:0005524">
    <property type="term" value="F:ATP binding"/>
    <property type="evidence" value="ECO:0007669"/>
    <property type="project" value="UniProtKB-KW"/>
</dbReference>
<dbReference type="PROSITE" id="PS51748">
    <property type="entry name" value="HEXOKINASE_2"/>
    <property type="match status" value="1"/>
</dbReference>
<evidence type="ECO:0000313" key="17">
    <source>
        <dbReference type="Proteomes" id="UP000275846"/>
    </source>
</evidence>
<dbReference type="PANTHER" id="PTHR19443:SF16">
    <property type="entry name" value="HEXOKINASE TYPE 1-RELATED"/>
    <property type="match status" value="1"/>
</dbReference>
<proteinExistence type="inferred from homology"/>
<dbReference type="Gene3D" id="3.30.420.40">
    <property type="match status" value="1"/>
</dbReference>
<comment type="pathway">
    <text evidence="1">Carbohydrate degradation; glycolysis; D-glyceraldehyde 3-phosphate and glycerone phosphate from D-glucose: step 1/4.</text>
</comment>
<comment type="catalytic activity">
    <reaction evidence="11">
        <text>D-fructose + ATP = D-fructose 6-phosphate + ADP + H(+)</text>
        <dbReference type="Rhea" id="RHEA:16125"/>
        <dbReference type="ChEBI" id="CHEBI:15378"/>
        <dbReference type="ChEBI" id="CHEBI:30616"/>
        <dbReference type="ChEBI" id="CHEBI:37721"/>
        <dbReference type="ChEBI" id="CHEBI:61527"/>
        <dbReference type="ChEBI" id="CHEBI:456216"/>
        <dbReference type="EC" id="2.7.1.1"/>
    </reaction>
    <physiologicalReaction direction="left-to-right" evidence="11">
        <dbReference type="Rhea" id="RHEA:16126"/>
    </physiologicalReaction>
</comment>
<feature type="domain" description="Hexokinase N-terminal" evidence="14">
    <location>
        <begin position="4"/>
        <end position="178"/>
    </location>
</feature>
<evidence type="ECO:0000313" key="18">
    <source>
        <dbReference type="WBParaSite" id="SSLN_0000404601-mRNA-1"/>
    </source>
</evidence>
<dbReference type="PRINTS" id="PR00475">
    <property type="entry name" value="HEXOKINASE"/>
</dbReference>
<comment type="catalytic activity">
    <reaction evidence="10">
        <text>a D-hexose + ATP = a D-hexose 6-phosphate + ADP + H(+)</text>
        <dbReference type="Rhea" id="RHEA:22740"/>
        <dbReference type="ChEBI" id="CHEBI:4194"/>
        <dbReference type="ChEBI" id="CHEBI:15378"/>
        <dbReference type="ChEBI" id="CHEBI:30616"/>
        <dbReference type="ChEBI" id="CHEBI:229467"/>
        <dbReference type="ChEBI" id="CHEBI:456216"/>
        <dbReference type="EC" id="2.7.1.1"/>
    </reaction>
    <physiologicalReaction direction="left-to-right" evidence="10">
        <dbReference type="Rhea" id="RHEA:22741"/>
    </physiologicalReaction>
</comment>
<keyword evidence="5" id="KW-0808">Transferase</keyword>
<accession>A0A183SI62</accession>
<feature type="region of interest" description="Disordered" evidence="13">
    <location>
        <begin position="596"/>
        <end position="651"/>
    </location>
</feature>
<comment type="pathway">
    <text evidence="2">Carbohydrate metabolism; hexose metabolism.</text>
</comment>
<reference evidence="18" key="1">
    <citation type="submission" date="2016-06" db="UniProtKB">
        <authorList>
            <consortium name="WormBaseParasite"/>
        </authorList>
    </citation>
    <scope>IDENTIFICATION</scope>
</reference>
<comment type="similarity">
    <text evidence="3">Belongs to the hexokinase family.</text>
</comment>
<evidence type="ECO:0000256" key="7">
    <source>
        <dbReference type="ARBA" id="ARBA00022777"/>
    </source>
</evidence>
<dbReference type="SUPFAM" id="SSF53067">
    <property type="entry name" value="Actin-like ATPase domain"/>
    <property type="match status" value="2"/>
</dbReference>
<name>A0A183SI62_SCHSO</name>
<protein>
    <recommendedName>
        <fullName evidence="4">hexokinase</fullName>
        <ecNumber evidence="4">2.7.1.1</ecNumber>
    </recommendedName>
</protein>
<evidence type="ECO:0000256" key="5">
    <source>
        <dbReference type="ARBA" id="ARBA00022679"/>
    </source>
</evidence>
<dbReference type="Proteomes" id="UP000275846">
    <property type="component" value="Unassembled WGS sequence"/>
</dbReference>
<dbReference type="Gene3D" id="3.40.367.20">
    <property type="match status" value="1"/>
</dbReference>
<dbReference type="WBParaSite" id="SSLN_0000404601-mRNA-1">
    <property type="protein sequence ID" value="SSLN_0000404601-mRNA-1"/>
    <property type="gene ID" value="SSLN_0000404601"/>
</dbReference>
<evidence type="ECO:0000256" key="2">
    <source>
        <dbReference type="ARBA" id="ARBA00005028"/>
    </source>
</evidence>
<evidence type="ECO:0000259" key="15">
    <source>
        <dbReference type="Pfam" id="PF03727"/>
    </source>
</evidence>
<dbReference type="InterPro" id="IPR001312">
    <property type="entry name" value="Hexokinase"/>
</dbReference>
<comment type="catalytic activity">
    <reaction evidence="12">
        <text>D-glucose + ATP = D-glucose 6-phosphate + ADP + H(+)</text>
        <dbReference type="Rhea" id="RHEA:17825"/>
        <dbReference type="ChEBI" id="CHEBI:4167"/>
        <dbReference type="ChEBI" id="CHEBI:15378"/>
        <dbReference type="ChEBI" id="CHEBI:30616"/>
        <dbReference type="ChEBI" id="CHEBI:61548"/>
        <dbReference type="ChEBI" id="CHEBI:456216"/>
        <dbReference type="EC" id="2.7.1.1"/>
    </reaction>
    <physiologicalReaction direction="left-to-right" evidence="12">
        <dbReference type="Rhea" id="RHEA:17826"/>
    </physiologicalReaction>
</comment>
<dbReference type="GO" id="GO:0005739">
    <property type="term" value="C:mitochondrion"/>
    <property type="evidence" value="ECO:0007669"/>
    <property type="project" value="TreeGrafter"/>
</dbReference>
<evidence type="ECO:0000256" key="3">
    <source>
        <dbReference type="ARBA" id="ARBA00009225"/>
    </source>
</evidence>
<dbReference type="InterPro" id="IPR022672">
    <property type="entry name" value="Hexokinase_N"/>
</dbReference>
<keyword evidence="17" id="KW-1185">Reference proteome</keyword>
<gene>
    <name evidence="16" type="ORF">SSLN_LOCUS3910</name>
</gene>
<evidence type="ECO:0000256" key="4">
    <source>
        <dbReference type="ARBA" id="ARBA00012324"/>
    </source>
</evidence>
<evidence type="ECO:0000256" key="1">
    <source>
        <dbReference type="ARBA" id="ARBA00004888"/>
    </source>
</evidence>
<evidence type="ECO:0000256" key="11">
    <source>
        <dbReference type="ARBA" id="ARBA00047905"/>
    </source>
</evidence>
<dbReference type="Pfam" id="PF00349">
    <property type="entry name" value="Hexokinase_1"/>
    <property type="match status" value="1"/>
</dbReference>
<feature type="domain" description="Hexokinase C-terminal" evidence="15">
    <location>
        <begin position="186"/>
        <end position="396"/>
    </location>
</feature>
<evidence type="ECO:0000256" key="12">
    <source>
        <dbReference type="ARBA" id="ARBA00048160"/>
    </source>
</evidence>